<keyword evidence="3" id="KW-0328">Glycosyltransferase</keyword>
<comment type="catalytic activity">
    <reaction evidence="6">
        <text>glucuronate acceptor + UDP-alpha-D-glucuronate = acceptor beta-D-glucuronoside + UDP + H(+)</text>
        <dbReference type="Rhea" id="RHEA:21032"/>
        <dbReference type="ChEBI" id="CHEBI:15378"/>
        <dbReference type="ChEBI" id="CHEBI:58052"/>
        <dbReference type="ChEBI" id="CHEBI:58223"/>
        <dbReference type="ChEBI" id="CHEBI:132367"/>
        <dbReference type="ChEBI" id="CHEBI:132368"/>
        <dbReference type="EC" id="2.4.1.17"/>
    </reaction>
</comment>
<reference evidence="9" key="1">
    <citation type="submission" date="2022-10" db="EMBL/GenBank/DDBJ databases">
        <title>Genome assembly of Pristionchus species.</title>
        <authorList>
            <person name="Yoshida K."/>
            <person name="Sommer R.J."/>
        </authorList>
    </citation>
    <scope>NUCLEOTIDE SEQUENCE [LARGE SCALE GENOMIC DNA]</scope>
    <source>
        <strain evidence="9">RS5460</strain>
    </source>
</reference>
<dbReference type="InterPro" id="IPR050271">
    <property type="entry name" value="UDP-glycosyltransferase"/>
</dbReference>
<dbReference type="SUPFAM" id="SSF53756">
    <property type="entry name" value="UDP-Glycosyltransferase/glycogen phosphorylase"/>
    <property type="match status" value="1"/>
</dbReference>
<feature type="chain" id="PRO_5043045891" description="glucuronosyltransferase" evidence="7">
    <location>
        <begin position="21"/>
        <end position="381"/>
    </location>
</feature>
<keyword evidence="5 7" id="KW-0732">Signal</keyword>
<comment type="caution">
    <text evidence="8">The sequence shown here is derived from an EMBL/GenBank/DDBJ whole genome shotgun (WGS) entry which is preliminary data.</text>
</comment>
<accession>A0AAN5CCU2</accession>
<dbReference type="AlphaFoldDB" id="A0AAN5CCU2"/>
<feature type="signal peptide" evidence="7">
    <location>
        <begin position="1"/>
        <end position="20"/>
    </location>
</feature>
<dbReference type="EC" id="2.4.1.17" evidence="2"/>
<evidence type="ECO:0000313" key="9">
    <source>
        <dbReference type="Proteomes" id="UP001328107"/>
    </source>
</evidence>
<evidence type="ECO:0000256" key="2">
    <source>
        <dbReference type="ARBA" id="ARBA00012544"/>
    </source>
</evidence>
<dbReference type="PANTHER" id="PTHR48043">
    <property type="entry name" value="EG:EG0003.4 PROTEIN-RELATED"/>
    <property type="match status" value="1"/>
</dbReference>
<organism evidence="8 9">
    <name type="scientific">Pristionchus mayeri</name>
    <dbReference type="NCBI Taxonomy" id="1317129"/>
    <lineage>
        <taxon>Eukaryota</taxon>
        <taxon>Metazoa</taxon>
        <taxon>Ecdysozoa</taxon>
        <taxon>Nematoda</taxon>
        <taxon>Chromadorea</taxon>
        <taxon>Rhabditida</taxon>
        <taxon>Rhabditina</taxon>
        <taxon>Diplogasteromorpha</taxon>
        <taxon>Diplogasteroidea</taxon>
        <taxon>Neodiplogasteridae</taxon>
        <taxon>Pristionchus</taxon>
    </lineage>
</organism>
<dbReference type="Proteomes" id="UP001328107">
    <property type="component" value="Unassembled WGS sequence"/>
</dbReference>
<dbReference type="Gene3D" id="3.40.50.2000">
    <property type="entry name" value="Glycogen Phosphorylase B"/>
    <property type="match status" value="1"/>
</dbReference>
<evidence type="ECO:0000256" key="4">
    <source>
        <dbReference type="ARBA" id="ARBA00022679"/>
    </source>
</evidence>
<keyword evidence="4" id="KW-0808">Transferase</keyword>
<evidence type="ECO:0000256" key="3">
    <source>
        <dbReference type="ARBA" id="ARBA00022676"/>
    </source>
</evidence>
<evidence type="ECO:0000256" key="6">
    <source>
        <dbReference type="ARBA" id="ARBA00047475"/>
    </source>
</evidence>
<dbReference type="EMBL" id="BTRK01000002">
    <property type="protein sequence ID" value="GMR37849.1"/>
    <property type="molecule type" value="Genomic_DNA"/>
</dbReference>
<comment type="similarity">
    <text evidence="1">Belongs to the UDP-glycosyltransferase family.</text>
</comment>
<dbReference type="Pfam" id="PF00201">
    <property type="entry name" value="UDPGT"/>
    <property type="match status" value="1"/>
</dbReference>
<keyword evidence="9" id="KW-1185">Reference proteome</keyword>
<evidence type="ECO:0000313" key="8">
    <source>
        <dbReference type="EMBL" id="GMR37849.1"/>
    </source>
</evidence>
<dbReference type="GO" id="GO:0015020">
    <property type="term" value="F:glucuronosyltransferase activity"/>
    <property type="evidence" value="ECO:0007669"/>
    <property type="project" value="UniProtKB-EC"/>
</dbReference>
<evidence type="ECO:0000256" key="7">
    <source>
        <dbReference type="SAM" id="SignalP"/>
    </source>
</evidence>
<dbReference type="InterPro" id="IPR002213">
    <property type="entry name" value="UDP_glucos_trans"/>
</dbReference>
<gene>
    <name evidence="8" type="ORF">PMAYCL1PPCAC_08044</name>
</gene>
<protein>
    <recommendedName>
        <fullName evidence="2">glucuronosyltransferase</fullName>
        <ecNumber evidence="2">2.4.1.17</ecNumber>
    </recommendedName>
</protein>
<feature type="non-terminal residue" evidence="8">
    <location>
        <position position="381"/>
    </location>
</feature>
<dbReference type="PANTHER" id="PTHR48043:SF23">
    <property type="entry name" value="UDP-GLUCURONOSYLTRANSFERASE"/>
    <property type="match status" value="1"/>
</dbReference>
<evidence type="ECO:0000256" key="5">
    <source>
        <dbReference type="ARBA" id="ARBA00022729"/>
    </source>
</evidence>
<name>A0AAN5CCU2_9BILA</name>
<proteinExistence type="inferred from homology"/>
<sequence>MKYALVSILFLSTLPIPNVAYKILVYNSKFGYSNVNFYGNIADILVDAGHDVTSLIPEIDPSLTNGTVKSKVIRVRQTKAAKKILAIIQQEEVDWFKTNPLDPRQLFADTPYADQFAHQCRGVLEQSQLIDQLREEKFDVMIAENFDMCGIGLVPLIRPRSLINGAASAPLPFMAPEFGLPLVLSINPSNPRRRRRNELASSPRIANSTSATTSHLDVNSFFSRLKNIYAEFLGYTFFATSRTLVQQLSREKFGPDYPSLTDISSRSAYTIINSEPLLDFATPTLSRVVYVGGLGARDPKPLDKNLDTILSLRHRTVLISFGSIVAAHEMDESIKLSVVKATSRFNDTTFIWKYERPNDHFSEKAKSLATNLHLIRWIPQN</sequence>
<evidence type="ECO:0000256" key="1">
    <source>
        <dbReference type="ARBA" id="ARBA00009995"/>
    </source>
</evidence>